<dbReference type="GO" id="GO:0016020">
    <property type="term" value="C:membrane"/>
    <property type="evidence" value="ECO:0007669"/>
    <property type="project" value="UniProtKB-SubCell"/>
</dbReference>
<evidence type="ECO:0000256" key="3">
    <source>
        <dbReference type="ARBA" id="ARBA00023136"/>
    </source>
</evidence>
<dbReference type="PANTHER" id="PTHR20963:SF8">
    <property type="entry name" value="MULTIPLE INOSITOL POLYPHOSPHATE PHOSPHATASE 1"/>
    <property type="match status" value="1"/>
</dbReference>
<dbReference type="Proteomes" id="UP001153954">
    <property type="component" value="Unassembled WGS sequence"/>
</dbReference>
<gene>
    <name evidence="5" type="ORF">EEDITHA_LOCUS21294</name>
</gene>
<feature type="signal peptide" evidence="4">
    <location>
        <begin position="1"/>
        <end position="17"/>
    </location>
</feature>
<evidence type="ECO:0000313" key="6">
    <source>
        <dbReference type="Proteomes" id="UP001153954"/>
    </source>
</evidence>
<dbReference type="InterPro" id="IPR029033">
    <property type="entry name" value="His_PPase_superfam"/>
</dbReference>
<protein>
    <recommendedName>
        <fullName evidence="7">2,3-bisphosphoglycerate 3-phosphatase</fullName>
    </recommendedName>
</protein>
<organism evidence="5 6">
    <name type="scientific">Euphydryas editha</name>
    <name type="common">Edith's checkerspot</name>
    <dbReference type="NCBI Taxonomy" id="104508"/>
    <lineage>
        <taxon>Eukaryota</taxon>
        <taxon>Metazoa</taxon>
        <taxon>Ecdysozoa</taxon>
        <taxon>Arthropoda</taxon>
        <taxon>Hexapoda</taxon>
        <taxon>Insecta</taxon>
        <taxon>Pterygota</taxon>
        <taxon>Neoptera</taxon>
        <taxon>Endopterygota</taxon>
        <taxon>Lepidoptera</taxon>
        <taxon>Glossata</taxon>
        <taxon>Ditrysia</taxon>
        <taxon>Papilionoidea</taxon>
        <taxon>Nymphalidae</taxon>
        <taxon>Nymphalinae</taxon>
        <taxon>Euphydryas</taxon>
    </lineage>
</organism>
<comment type="caution">
    <text evidence="5">The sequence shown here is derived from an EMBL/GenBank/DDBJ whole genome shotgun (WGS) entry which is preliminary data.</text>
</comment>
<evidence type="ECO:0008006" key="7">
    <source>
        <dbReference type="Google" id="ProtNLM"/>
    </source>
</evidence>
<dbReference type="GO" id="GO:0003993">
    <property type="term" value="F:acid phosphatase activity"/>
    <property type="evidence" value="ECO:0007669"/>
    <property type="project" value="TreeGrafter"/>
</dbReference>
<evidence type="ECO:0000256" key="1">
    <source>
        <dbReference type="ARBA" id="ARBA00004370"/>
    </source>
</evidence>
<accession>A0AAU9V7C2</accession>
<reference evidence="5" key="1">
    <citation type="submission" date="2022-03" db="EMBL/GenBank/DDBJ databases">
        <authorList>
            <person name="Tunstrom K."/>
        </authorList>
    </citation>
    <scope>NUCLEOTIDE SEQUENCE</scope>
</reference>
<evidence type="ECO:0000313" key="5">
    <source>
        <dbReference type="EMBL" id="CAH2107244.1"/>
    </source>
</evidence>
<dbReference type="PANTHER" id="PTHR20963">
    <property type="entry name" value="MULTIPLE INOSITOL POLYPHOSPHATE PHOSPHATASE-RELATED"/>
    <property type="match status" value="1"/>
</dbReference>
<dbReference type="GO" id="GO:0052745">
    <property type="term" value="F:inositol phosphate phosphatase activity"/>
    <property type="evidence" value="ECO:0007669"/>
    <property type="project" value="TreeGrafter"/>
</dbReference>
<keyword evidence="3" id="KW-0472">Membrane</keyword>
<dbReference type="AlphaFoldDB" id="A0AAU9V7C2"/>
<evidence type="ECO:0000256" key="2">
    <source>
        <dbReference type="ARBA" id="ARBA00022729"/>
    </source>
</evidence>
<keyword evidence="2 4" id="KW-0732">Signal</keyword>
<feature type="chain" id="PRO_5044009713" description="2,3-bisphosphoglycerate 3-phosphatase" evidence="4">
    <location>
        <begin position="18"/>
        <end position="209"/>
    </location>
</feature>
<sequence length="209" mass="24256">MRTILTLLVFYIHYAKSLYCYWNTGCPYKYLSTETPYNSVRGDIRDSIVKLTGCEPVSIWGIYRHGKRFPSSHVSAIMKEAISIRNYVITSYEKGYSSLCAQDVENLRNWELNESTALGLFKDEKPLTGAKMDRERKWRTSKISVFSANLVAVLSRCDKEGLEDYNVVFYLNEEPIRSICEEGVCSWREFDTKLRSFINTTIDFGEIRN</sequence>
<proteinExistence type="predicted"/>
<dbReference type="EMBL" id="CAKOGL010000030">
    <property type="protein sequence ID" value="CAH2107244.1"/>
    <property type="molecule type" value="Genomic_DNA"/>
</dbReference>
<comment type="subcellular location">
    <subcellularLocation>
        <location evidence="1">Membrane</location>
    </subcellularLocation>
</comment>
<dbReference type="SUPFAM" id="SSF53254">
    <property type="entry name" value="Phosphoglycerate mutase-like"/>
    <property type="match status" value="2"/>
</dbReference>
<dbReference type="Gene3D" id="3.40.50.1240">
    <property type="entry name" value="Phosphoglycerate mutase-like"/>
    <property type="match status" value="2"/>
</dbReference>
<keyword evidence="6" id="KW-1185">Reference proteome</keyword>
<name>A0AAU9V7C2_EUPED</name>
<evidence type="ECO:0000256" key="4">
    <source>
        <dbReference type="SAM" id="SignalP"/>
    </source>
</evidence>